<evidence type="ECO:0000256" key="1">
    <source>
        <dbReference type="ARBA" id="ARBA00008425"/>
    </source>
</evidence>
<dbReference type="EMBL" id="JBEQNB010000009">
    <property type="protein sequence ID" value="MES0835623.1"/>
    <property type="molecule type" value="Genomic_DNA"/>
</dbReference>
<name>A0ABV1ZWX3_9ACTN</name>
<organism evidence="6 7">
    <name type="scientific">Nocardiopsis tropica</name>
    <dbReference type="NCBI Taxonomy" id="109330"/>
    <lineage>
        <taxon>Bacteria</taxon>
        <taxon>Bacillati</taxon>
        <taxon>Actinomycetota</taxon>
        <taxon>Actinomycetes</taxon>
        <taxon>Streptosporangiales</taxon>
        <taxon>Nocardiopsidaceae</taxon>
        <taxon>Nocardiopsis</taxon>
    </lineage>
</organism>
<dbReference type="PIRSF" id="PIRSF019543">
    <property type="entry name" value="Clavaminate_syn"/>
    <property type="match status" value="1"/>
</dbReference>
<sequence>MSTTPTDGIAVHYRLTPAEADEIGSALREAEPCGLPPTDPAFYERNWALHDSLPRGLRLFLERFRRTEEAAACCIHGFPVDDGTVGPTPRHWSSADAGPTRPQELFLAVCALALGDPFTWSTLQEGRMVQDIFPVRGDELRQSGHGSEALLEFHTEDGFHPGRADYLLLFGIRNRDDVPTVLSSVRDVKLNAATARVLSEPRFLIMPDDEHVRQLRTHHPDHPALERVLEMRDRPQPVPVLFGADAAPYLRIDRPFMRCVGDDPVAERALDDLMEELERVQHSVVVGPGTLMVVDNYLAVHGRKPFCGRYDGTDRWLKRMIVSRDIRRSAAHRMPQSRRVLA</sequence>
<dbReference type="RefSeq" id="WP_352984532.1">
    <property type="nucleotide sequence ID" value="NZ_JBEQNA010000011.1"/>
</dbReference>
<protein>
    <submittedName>
        <fullName evidence="6">Guanitoxin biosynthesis L-enduracididine beta-hydroxylase GntD</fullName>
    </submittedName>
</protein>
<keyword evidence="3" id="KW-0560">Oxidoreductase</keyword>
<gene>
    <name evidence="6" type="primary">gntD</name>
    <name evidence="6" type="ORF">ABUK86_17735</name>
</gene>
<dbReference type="Gene3D" id="3.60.130.10">
    <property type="entry name" value="Clavaminate synthase-like"/>
    <property type="match status" value="1"/>
</dbReference>
<evidence type="ECO:0000256" key="4">
    <source>
        <dbReference type="ARBA" id="ARBA00023004"/>
    </source>
</evidence>
<dbReference type="InterPro" id="IPR053447">
    <property type="entry name" value="Alpha-KG_dependent_hydroxylase"/>
</dbReference>
<dbReference type="NCBIfam" id="NF041363">
    <property type="entry name" value="GntD_guanitoxin"/>
    <property type="match status" value="1"/>
</dbReference>
<dbReference type="InterPro" id="IPR014503">
    <property type="entry name" value="Clavaminate_syn-like"/>
</dbReference>
<evidence type="ECO:0000256" key="3">
    <source>
        <dbReference type="ARBA" id="ARBA00023002"/>
    </source>
</evidence>
<reference evidence="6 7" key="1">
    <citation type="submission" date="2024-06" db="EMBL/GenBank/DDBJ databases">
        <authorList>
            <person name="Bataeva Y.V."/>
            <person name="Grigorian L.N."/>
            <person name="Solomentsev V.I."/>
        </authorList>
    </citation>
    <scope>NUCLEOTIDE SEQUENCE [LARGE SCALE GENOMIC DNA]</scope>
    <source>
        <strain evidence="7">SCPM-O-B-12605 (RCAM04882)</strain>
    </source>
</reference>
<dbReference type="InterPro" id="IPR003819">
    <property type="entry name" value="TauD/TfdA-like"/>
</dbReference>
<feature type="domain" description="TauD/TfdA-like" evidence="5">
    <location>
        <begin position="153"/>
        <end position="320"/>
    </location>
</feature>
<evidence type="ECO:0000256" key="2">
    <source>
        <dbReference type="ARBA" id="ARBA00022723"/>
    </source>
</evidence>
<comment type="caution">
    <text evidence="6">The sequence shown here is derived from an EMBL/GenBank/DDBJ whole genome shotgun (WGS) entry which is preliminary data.</text>
</comment>
<evidence type="ECO:0000259" key="5">
    <source>
        <dbReference type="Pfam" id="PF02668"/>
    </source>
</evidence>
<accession>A0ABV1ZWX3</accession>
<dbReference type="SUPFAM" id="SSF51197">
    <property type="entry name" value="Clavaminate synthase-like"/>
    <property type="match status" value="1"/>
</dbReference>
<comment type="similarity">
    <text evidence="1">Belongs to the clavaminate synthase family.</text>
</comment>
<dbReference type="Pfam" id="PF02668">
    <property type="entry name" value="TauD"/>
    <property type="match status" value="1"/>
</dbReference>
<keyword evidence="4" id="KW-0408">Iron</keyword>
<keyword evidence="7" id="KW-1185">Reference proteome</keyword>
<dbReference type="InterPro" id="IPR042098">
    <property type="entry name" value="TauD-like_sf"/>
</dbReference>
<keyword evidence="2" id="KW-0479">Metal-binding</keyword>
<proteinExistence type="inferred from homology"/>
<dbReference type="Proteomes" id="UP001432401">
    <property type="component" value="Unassembled WGS sequence"/>
</dbReference>
<evidence type="ECO:0000313" key="7">
    <source>
        <dbReference type="Proteomes" id="UP001432401"/>
    </source>
</evidence>
<evidence type="ECO:0000313" key="6">
    <source>
        <dbReference type="EMBL" id="MES0835623.1"/>
    </source>
</evidence>